<dbReference type="Proteomes" id="UP000297031">
    <property type="component" value="Chromosome"/>
</dbReference>
<gene>
    <name evidence="1" type="ORF">E7746_12305</name>
</gene>
<keyword evidence="2" id="KW-1185">Reference proteome</keyword>
<evidence type="ECO:0000313" key="1">
    <source>
        <dbReference type="EMBL" id="QCD36605.1"/>
    </source>
</evidence>
<accession>A0A4P7VQQ6</accession>
<name>A0A4P7VQQ6_9BACT</name>
<evidence type="ECO:0008006" key="3">
    <source>
        <dbReference type="Google" id="ProtNLM"/>
    </source>
</evidence>
<protein>
    <recommendedName>
        <fullName evidence="3">WG repeat-containing protein</fullName>
    </recommendedName>
</protein>
<dbReference type="AlphaFoldDB" id="A0A4P7VQQ6"/>
<dbReference type="KEGG" id="mgod:E7746_12305"/>
<dbReference type="OrthoDB" id="1083265at2"/>
<evidence type="ECO:0000313" key="2">
    <source>
        <dbReference type="Proteomes" id="UP000297031"/>
    </source>
</evidence>
<sequence length="260" mass="30262">MIEVKKFIGHFTCSVYSNYTYKKLSIYELIFECVFNQKKAENAQLFFDKVDDLVYVGAHSKYDKSGAYRTTYIFLVRVNDRVGIVDENLNILLPIEYKEIIPPININDAVFVVKNTQNKWGVVNIITNAIIVPFGKFQRIWGYDTHHALVCTGYENKRINRAIIDVRGNFVKNTEQYGIIYPFYGTGVEYILVTTKSTDKDAKGHAQAHYKLLSKENPVSVYWPNIEVTERPRDYINHYHPSYDKMDAYDGDYDALWNTD</sequence>
<dbReference type="RefSeq" id="WP_136410993.1">
    <property type="nucleotide sequence ID" value="NZ_CP039393.1"/>
</dbReference>
<proteinExistence type="predicted"/>
<organism evidence="1 2">
    <name type="scientific">Muribaculum gordoncarteri</name>
    <dbReference type="NCBI Taxonomy" id="2530390"/>
    <lineage>
        <taxon>Bacteria</taxon>
        <taxon>Pseudomonadati</taxon>
        <taxon>Bacteroidota</taxon>
        <taxon>Bacteroidia</taxon>
        <taxon>Bacteroidales</taxon>
        <taxon>Muribaculaceae</taxon>
        <taxon>Muribaculum</taxon>
    </lineage>
</organism>
<dbReference type="EMBL" id="CP039393">
    <property type="protein sequence ID" value="QCD36605.1"/>
    <property type="molecule type" value="Genomic_DNA"/>
</dbReference>
<reference evidence="1 2" key="1">
    <citation type="submission" date="2019-02" db="EMBL/GenBank/DDBJ databases">
        <title>Isolation and identification of novel species under the genus Muribaculum.</title>
        <authorList>
            <person name="Miyake S."/>
            <person name="Ding Y."/>
            <person name="Low A."/>
            <person name="Soh M."/>
            <person name="Seedorf H."/>
        </authorList>
    </citation>
    <scope>NUCLEOTIDE SEQUENCE [LARGE SCALE GENOMIC DNA]</scope>
    <source>
        <strain evidence="1 2">TLL-A4</strain>
    </source>
</reference>